<organism evidence="1">
    <name type="scientific">Ophidiomyces ophidiicola</name>
    <dbReference type="NCBI Taxonomy" id="1387563"/>
    <lineage>
        <taxon>Eukaryota</taxon>
        <taxon>Fungi</taxon>
        <taxon>Dikarya</taxon>
        <taxon>Ascomycota</taxon>
        <taxon>Pezizomycotina</taxon>
        <taxon>Eurotiomycetes</taxon>
        <taxon>Eurotiomycetidae</taxon>
        <taxon>Onygenales</taxon>
        <taxon>Onygenaceae</taxon>
        <taxon>Ophidiomyces</taxon>
    </lineage>
</organism>
<gene>
    <name evidence="1" type="ORF">LOY88_001274</name>
</gene>
<accession>A0ACB8V2G7</accession>
<comment type="caution">
    <text evidence="1">The sequence shown here is derived from an EMBL/GenBank/DDBJ whole genome shotgun (WGS) entry which is preliminary data.</text>
</comment>
<name>A0ACB8V2G7_9EURO</name>
<dbReference type="EMBL" id="JALBCA010000013">
    <property type="protein sequence ID" value="KAI2391200.1"/>
    <property type="molecule type" value="Genomic_DNA"/>
</dbReference>
<evidence type="ECO:0000313" key="1">
    <source>
        <dbReference type="EMBL" id="KAI2391200.1"/>
    </source>
</evidence>
<sequence length="228" mass="25704">MDPASKRIKLTPTHVPTHVIDPHGEVIIILRNANAPFAVWNDIVKTKPTQPTVDQTPPSDSQNEKDADSPERIFYIQVSAKHLMLASPVLEATLTGGWKESTNLLEKGSAEIAAENWDLEAFLILLRIIHCQNDKVPQELSLELFAKVTVLTDYYKCKSAVLFFARSWVRYFDDLPREFSRNAILWLWVAWYFDFSLEYEPVSFVVMAKSSGSIPTLGLPIPGSVLGM</sequence>
<protein>
    <submittedName>
        <fullName evidence="1">Uncharacterized protein</fullName>
    </submittedName>
</protein>
<reference evidence="1" key="1">
    <citation type="journal article" date="2022" name="bioRxiv">
        <title>Population genetic analysis of Ophidiomyces ophidiicola, the causative agent of snake fungal disease, indicates recent introductions to the USA.</title>
        <authorList>
            <person name="Ladner J.T."/>
            <person name="Palmer J.M."/>
            <person name="Ettinger C.L."/>
            <person name="Stajich J.E."/>
            <person name="Farrell T.M."/>
            <person name="Glorioso B.M."/>
            <person name="Lawson B."/>
            <person name="Price S.J."/>
            <person name="Stengle A.G."/>
            <person name="Grear D.A."/>
            <person name="Lorch J.M."/>
        </authorList>
    </citation>
    <scope>NUCLEOTIDE SEQUENCE</scope>
    <source>
        <strain evidence="1">NWHC 24266-5</strain>
    </source>
</reference>
<proteinExistence type="predicted"/>